<evidence type="ECO:0000313" key="9">
    <source>
        <dbReference type="EMBL" id="GIH81010.1"/>
    </source>
</evidence>
<dbReference type="Pfam" id="PF00482">
    <property type="entry name" value="T2SSF"/>
    <property type="match status" value="1"/>
</dbReference>
<evidence type="ECO:0000256" key="2">
    <source>
        <dbReference type="ARBA" id="ARBA00022475"/>
    </source>
</evidence>
<dbReference type="Gene3D" id="1.20.81.30">
    <property type="entry name" value="Type II secretion system (T2SS), domain F"/>
    <property type="match status" value="1"/>
</dbReference>
<dbReference type="PANTHER" id="PTHR35007">
    <property type="entry name" value="INTEGRAL MEMBRANE PROTEIN-RELATED"/>
    <property type="match status" value="1"/>
</dbReference>
<proteinExistence type="predicted"/>
<evidence type="ECO:0000256" key="3">
    <source>
        <dbReference type="ARBA" id="ARBA00022692"/>
    </source>
</evidence>
<evidence type="ECO:0000256" key="5">
    <source>
        <dbReference type="ARBA" id="ARBA00023136"/>
    </source>
</evidence>
<keyword evidence="3 7" id="KW-0812">Transmembrane</keyword>
<feature type="domain" description="VWFA" evidence="8">
    <location>
        <begin position="143"/>
        <end position="315"/>
    </location>
</feature>
<accession>A0A8J3RUL7</accession>
<organism evidence="9 10">
    <name type="scientific">Planobispora longispora</name>
    <dbReference type="NCBI Taxonomy" id="28887"/>
    <lineage>
        <taxon>Bacteria</taxon>
        <taxon>Bacillati</taxon>
        <taxon>Actinomycetota</taxon>
        <taxon>Actinomycetes</taxon>
        <taxon>Streptosporangiales</taxon>
        <taxon>Streptosporangiaceae</taxon>
        <taxon>Planobispora</taxon>
    </lineage>
</organism>
<dbReference type="GO" id="GO:0005886">
    <property type="term" value="C:plasma membrane"/>
    <property type="evidence" value="ECO:0007669"/>
    <property type="project" value="UniProtKB-SubCell"/>
</dbReference>
<name>A0A8J3RUL7_9ACTN</name>
<dbReference type="InterPro" id="IPR018076">
    <property type="entry name" value="T2SS_GspF_dom"/>
</dbReference>
<feature type="compositionally biased region" description="Low complexity" evidence="6">
    <location>
        <begin position="351"/>
        <end position="381"/>
    </location>
</feature>
<dbReference type="AlphaFoldDB" id="A0A8J3RUL7"/>
<keyword evidence="10" id="KW-1185">Reference proteome</keyword>
<protein>
    <recommendedName>
        <fullName evidence="8">VWFA domain-containing protein</fullName>
    </recommendedName>
</protein>
<dbReference type="InterPro" id="IPR036465">
    <property type="entry name" value="vWFA_dom_sf"/>
</dbReference>
<gene>
    <name evidence="9" type="ORF">Plo01_74390</name>
</gene>
<keyword evidence="4 7" id="KW-1133">Transmembrane helix</keyword>
<dbReference type="Pfam" id="PF13519">
    <property type="entry name" value="VWA_2"/>
    <property type="match status" value="1"/>
</dbReference>
<feature type="transmembrane region" description="Helical" evidence="7">
    <location>
        <begin position="675"/>
        <end position="694"/>
    </location>
</feature>
<evidence type="ECO:0000256" key="7">
    <source>
        <dbReference type="SAM" id="Phobius"/>
    </source>
</evidence>
<dbReference type="EMBL" id="BOOH01000067">
    <property type="protein sequence ID" value="GIH81010.1"/>
    <property type="molecule type" value="Genomic_DNA"/>
</dbReference>
<keyword evidence="2" id="KW-1003">Cell membrane</keyword>
<evidence type="ECO:0000313" key="10">
    <source>
        <dbReference type="Proteomes" id="UP000616724"/>
    </source>
</evidence>
<dbReference type="Proteomes" id="UP000616724">
    <property type="component" value="Unassembled WGS sequence"/>
</dbReference>
<dbReference type="PANTHER" id="PTHR35007:SF1">
    <property type="entry name" value="PILUS ASSEMBLY PROTEIN"/>
    <property type="match status" value="1"/>
</dbReference>
<dbReference type="InterPro" id="IPR042094">
    <property type="entry name" value="T2SS_GspF_sf"/>
</dbReference>
<feature type="transmembrane region" description="Helical" evidence="7">
    <location>
        <begin position="706"/>
        <end position="726"/>
    </location>
</feature>
<dbReference type="InterPro" id="IPR002035">
    <property type="entry name" value="VWF_A"/>
</dbReference>
<comment type="subcellular location">
    <subcellularLocation>
        <location evidence="1">Cell membrane</location>
        <topology evidence="1">Multi-pass membrane protein</topology>
    </subcellularLocation>
</comment>
<dbReference type="CDD" id="cd00198">
    <property type="entry name" value="vWFA"/>
    <property type="match status" value="1"/>
</dbReference>
<sequence>MPVPVRPAAERRAAPAGAPAPVRAAAGPLAAVRAVPAAVLALVLVPAVVRAVLAAVLVPAVVLVAAPAARADGEPSLAASAVRTTPGRAQFYLTARDLPAGASLETARITVRAGDTPLPVAVEPAAGGAKDGKGNAAQAPARSVVIVFDASLSMAGPPLAQAQDAALRYARAVPADVRIGLVRIGDRAETVLPPTADRAAFTAAVRGLRAAGATALYDAVAEAHALSAREKAGDRRLLVLSDGSDTSSQTGLEALTRRLSRDGAVVEVVAFGDRVDVAALGRIASAGGGKVRRASRGEELASAFLSAAAAFSPPVLVTVRVPGELAGQSARLTVEARPGGPAGTPAPAPDPTATTPAPVIDPTATPPGTAGDPPAAAGGTWAASTTVSVTFAAPPHADGPAAPPPAATVAGPPDWLYPAGGGALLASLALAAAALTRPRRGLEGGRLAQLERFTLGRTAPAGGTGAGVLNVPGAALALTEKVVRARGRHERLTIELEQAGMKLLPHEWTLLRLGAAFGATVLLGLLLSPVAGLLLGPGPAWAACAFYRRHRAAQRSRRFAEQLPDALQLVVGSLRSGFSLGQALAALVRESAEPVSTEFGRALAETRIGVDLEDALEKAAERTACRDLSWLVMAIRIQREVGGNLAEIMATAVDTMRERARLRRHVRALTAEGRLSAYVLIALPVGIGGWMFLIRGEYVRPLYTEPPGIAMLVAAVFLVAAGAFWMSRLIKVEV</sequence>
<comment type="caution">
    <text evidence="9">The sequence shown here is derived from an EMBL/GenBank/DDBJ whole genome shotgun (WGS) entry which is preliminary data.</text>
</comment>
<dbReference type="SMART" id="SM00327">
    <property type="entry name" value="VWA"/>
    <property type="match status" value="1"/>
</dbReference>
<evidence type="ECO:0000256" key="1">
    <source>
        <dbReference type="ARBA" id="ARBA00004651"/>
    </source>
</evidence>
<evidence type="ECO:0000259" key="8">
    <source>
        <dbReference type="PROSITE" id="PS50234"/>
    </source>
</evidence>
<feature type="transmembrane region" description="Helical" evidence="7">
    <location>
        <begin position="533"/>
        <end position="549"/>
    </location>
</feature>
<dbReference type="Gene3D" id="3.40.50.410">
    <property type="entry name" value="von Willebrand factor, type A domain"/>
    <property type="match status" value="1"/>
</dbReference>
<keyword evidence="5 7" id="KW-0472">Membrane</keyword>
<feature type="region of interest" description="Disordered" evidence="6">
    <location>
        <begin position="335"/>
        <end position="381"/>
    </location>
</feature>
<dbReference type="PROSITE" id="PS50234">
    <property type="entry name" value="VWFA"/>
    <property type="match status" value="1"/>
</dbReference>
<evidence type="ECO:0000256" key="6">
    <source>
        <dbReference type="SAM" id="MobiDB-lite"/>
    </source>
</evidence>
<reference evidence="9 10" key="1">
    <citation type="submission" date="2021-01" db="EMBL/GenBank/DDBJ databases">
        <title>Whole genome shotgun sequence of Planobispora longispora NBRC 13918.</title>
        <authorList>
            <person name="Komaki H."/>
            <person name="Tamura T."/>
        </authorList>
    </citation>
    <scope>NUCLEOTIDE SEQUENCE [LARGE SCALE GENOMIC DNA]</scope>
    <source>
        <strain evidence="9 10">NBRC 13918</strain>
    </source>
</reference>
<evidence type="ECO:0000256" key="4">
    <source>
        <dbReference type="ARBA" id="ARBA00022989"/>
    </source>
</evidence>
<dbReference type="SUPFAM" id="SSF53300">
    <property type="entry name" value="vWA-like"/>
    <property type="match status" value="1"/>
</dbReference>